<evidence type="ECO:0000256" key="5">
    <source>
        <dbReference type="ARBA" id="ARBA00023175"/>
    </source>
</evidence>
<dbReference type="PANTHER" id="PTHR47968:SF13">
    <property type="entry name" value="KINESIN-LIKE PROTEIN KIF19 ISOFORM X1"/>
    <property type="match status" value="1"/>
</dbReference>
<dbReference type="Proteomes" id="UP000663853">
    <property type="component" value="Unassembled WGS sequence"/>
</dbReference>
<keyword evidence="5 6" id="KW-0505">Motor protein</keyword>
<feature type="compositionally biased region" description="Basic residues" evidence="8">
    <location>
        <begin position="698"/>
        <end position="711"/>
    </location>
</feature>
<dbReference type="Pfam" id="PF00225">
    <property type="entry name" value="Kinesin"/>
    <property type="match status" value="1"/>
</dbReference>
<name>A0A8H2XCB9_9AGAM</name>
<dbReference type="InterPro" id="IPR027417">
    <property type="entry name" value="P-loop_NTPase"/>
</dbReference>
<evidence type="ECO:0000256" key="8">
    <source>
        <dbReference type="SAM" id="MobiDB-lite"/>
    </source>
</evidence>
<organism evidence="10 11">
    <name type="scientific">Rhizoctonia solani</name>
    <dbReference type="NCBI Taxonomy" id="456999"/>
    <lineage>
        <taxon>Eukaryota</taxon>
        <taxon>Fungi</taxon>
        <taxon>Dikarya</taxon>
        <taxon>Basidiomycota</taxon>
        <taxon>Agaricomycotina</taxon>
        <taxon>Agaricomycetes</taxon>
        <taxon>Cantharellales</taxon>
        <taxon>Ceratobasidiaceae</taxon>
        <taxon>Rhizoctonia</taxon>
    </lineage>
</organism>
<dbReference type="InterPro" id="IPR019821">
    <property type="entry name" value="Kinesin_motor_CS"/>
</dbReference>
<dbReference type="PROSITE" id="PS50067">
    <property type="entry name" value="KINESIN_MOTOR_2"/>
    <property type="match status" value="1"/>
</dbReference>
<proteinExistence type="inferred from homology"/>
<dbReference type="InterPro" id="IPR036961">
    <property type="entry name" value="Kinesin_motor_dom_sf"/>
</dbReference>
<accession>A0A8H2XCB9</accession>
<feature type="coiled-coil region" evidence="7">
    <location>
        <begin position="553"/>
        <end position="587"/>
    </location>
</feature>
<feature type="domain" description="Kinesin motor" evidence="9">
    <location>
        <begin position="7"/>
        <end position="382"/>
    </location>
</feature>
<feature type="region of interest" description="Disordered" evidence="8">
    <location>
        <begin position="666"/>
        <end position="738"/>
    </location>
</feature>
<feature type="compositionally biased region" description="Polar residues" evidence="8">
    <location>
        <begin position="686"/>
        <end position="696"/>
    </location>
</feature>
<keyword evidence="1" id="KW-0493">Microtubule</keyword>
<feature type="compositionally biased region" description="Polar residues" evidence="8">
    <location>
        <begin position="961"/>
        <end position="976"/>
    </location>
</feature>
<dbReference type="AlphaFoldDB" id="A0A8H2XCB9"/>
<feature type="compositionally biased region" description="Polar residues" evidence="8">
    <location>
        <begin position="857"/>
        <end position="866"/>
    </location>
</feature>
<feature type="region of interest" description="Disordered" evidence="8">
    <location>
        <begin position="834"/>
        <end position="905"/>
    </location>
</feature>
<comment type="caution">
    <text evidence="10">The sequence shown here is derived from an EMBL/GenBank/DDBJ whole genome shotgun (WGS) entry which is preliminary data.</text>
</comment>
<keyword evidence="3 6" id="KW-0067">ATP-binding</keyword>
<evidence type="ECO:0000256" key="7">
    <source>
        <dbReference type="SAM" id="Coils"/>
    </source>
</evidence>
<gene>
    <name evidence="10" type="ORF">RDB_LOCUS9309</name>
</gene>
<reference evidence="10" key="1">
    <citation type="submission" date="2021-01" db="EMBL/GenBank/DDBJ databases">
        <authorList>
            <person name="Kaushik A."/>
        </authorList>
    </citation>
    <scope>NUCLEOTIDE SEQUENCE</scope>
    <source>
        <strain evidence="10">AG6-10EEA</strain>
    </source>
</reference>
<dbReference type="InterPro" id="IPR027640">
    <property type="entry name" value="Kinesin-like_fam"/>
</dbReference>
<comment type="similarity">
    <text evidence="6">Belongs to the TRAFAC class myosin-kinesin ATPase superfamily. Kinesin family.</text>
</comment>
<evidence type="ECO:0000256" key="4">
    <source>
        <dbReference type="ARBA" id="ARBA00023054"/>
    </source>
</evidence>
<evidence type="ECO:0000256" key="1">
    <source>
        <dbReference type="ARBA" id="ARBA00022701"/>
    </source>
</evidence>
<dbReference type="Gene3D" id="3.40.850.10">
    <property type="entry name" value="Kinesin motor domain"/>
    <property type="match status" value="1"/>
</dbReference>
<dbReference type="SMART" id="SM00129">
    <property type="entry name" value="KISc"/>
    <property type="match status" value="1"/>
</dbReference>
<dbReference type="InterPro" id="IPR001752">
    <property type="entry name" value="Kinesin_motor_dom"/>
</dbReference>
<evidence type="ECO:0000313" key="11">
    <source>
        <dbReference type="Proteomes" id="UP000663853"/>
    </source>
</evidence>
<evidence type="ECO:0000256" key="3">
    <source>
        <dbReference type="ARBA" id="ARBA00022840"/>
    </source>
</evidence>
<protein>
    <recommendedName>
        <fullName evidence="9">Kinesin motor domain-containing protein</fullName>
    </recommendedName>
</protein>
<evidence type="ECO:0000256" key="6">
    <source>
        <dbReference type="PROSITE-ProRule" id="PRU00283"/>
    </source>
</evidence>
<feature type="compositionally biased region" description="Low complexity" evidence="8">
    <location>
        <begin position="712"/>
        <end position="724"/>
    </location>
</feature>
<dbReference type="GO" id="GO:0007018">
    <property type="term" value="P:microtubule-based movement"/>
    <property type="evidence" value="ECO:0007669"/>
    <property type="project" value="InterPro"/>
</dbReference>
<dbReference type="PRINTS" id="PR00380">
    <property type="entry name" value="KINESINHEAVY"/>
</dbReference>
<feature type="region of interest" description="Disordered" evidence="8">
    <location>
        <begin position="947"/>
        <end position="1015"/>
    </location>
</feature>
<dbReference type="EMBL" id="CAJMXA010000147">
    <property type="protein sequence ID" value="CAE6418722.1"/>
    <property type="molecule type" value="Genomic_DNA"/>
</dbReference>
<feature type="region of interest" description="Disordered" evidence="8">
    <location>
        <begin position="750"/>
        <end position="809"/>
    </location>
</feature>
<dbReference type="GO" id="GO:0005874">
    <property type="term" value="C:microtubule"/>
    <property type="evidence" value="ECO:0007669"/>
    <property type="project" value="UniProtKB-KW"/>
</dbReference>
<keyword evidence="4 7" id="KW-0175">Coiled coil</keyword>
<evidence type="ECO:0000259" key="9">
    <source>
        <dbReference type="PROSITE" id="PS50067"/>
    </source>
</evidence>
<feature type="compositionally biased region" description="Polar residues" evidence="8">
    <location>
        <begin position="240"/>
        <end position="254"/>
    </location>
</feature>
<feature type="region of interest" description="Disordered" evidence="8">
    <location>
        <begin position="1"/>
        <end position="43"/>
    </location>
</feature>
<dbReference type="GO" id="GO:0008017">
    <property type="term" value="F:microtubule binding"/>
    <property type="evidence" value="ECO:0007669"/>
    <property type="project" value="InterPro"/>
</dbReference>
<dbReference type="GO" id="GO:0003777">
    <property type="term" value="F:microtubule motor activity"/>
    <property type="evidence" value="ECO:0007669"/>
    <property type="project" value="InterPro"/>
</dbReference>
<evidence type="ECO:0000256" key="2">
    <source>
        <dbReference type="ARBA" id="ARBA00022741"/>
    </source>
</evidence>
<feature type="compositionally biased region" description="Low complexity" evidence="8">
    <location>
        <begin position="947"/>
        <end position="960"/>
    </location>
</feature>
<dbReference type="PANTHER" id="PTHR47968">
    <property type="entry name" value="CENTROMERE PROTEIN E"/>
    <property type="match status" value="1"/>
</dbReference>
<feature type="region of interest" description="Disordered" evidence="8">
    <location>
        <begin position="235"/>
        <end position="254"/>
    </location>
</feature>
<dbReference type="CDD" id="cd01370">
    <property type="entry name" value="KISc_KIP3_like"/>
    <property type="match status" value="1"/>
</dbReference>
<dbReference type="GO" id="GO:0005524">
    <property type="term" value="F:ATP binding"/>
    <property type="evidence" value="ECO:0007669"/>
    <property type="project" value="UniProtKB-UniRule"/>
</dbReference>
<dbReference type="SUPFAM" id="SSF52540">
    <property type="entry name" value="P-loop containing nucleoside triphosphate hydrolases"/>
    <property type="match status" value="1"/>
</dbReference>
<keyword evidence="2 6" id="KW-0547">Nucleotide-binding</keyword>
<sequence length="1043" mass="111686">MSNETSSIEVAVRIRPPTESESEKLPPLSYTGPTAFNGDGHLTAAPKSKSYPLRRVVVPCDDRSLTFDPPDEEASRVYESKGYYPGRKPFKDQLYIFDRVFDQGAQQIDVFEGTTKKLLDGILDGFNATVFAYGATGCGKTHTISGTDTDPGIIYLTMNELFQRISELESERIIQVSVTFLEIYNEDIRDLLAEPGSYGLRGGLALREDKSNRIVVTGLVSRSPATAEEVKQLVLDGNARRTQSPTHANQTSSRSHAVLQINVTQSPRTASTTECQTSATLSIIDLAGSERASATRNMGERMLEGANINKSLLALGNCINALCATGGRTRHVPYRNSKLTRLLKFSLGGNCRTVMIVCVAPTTAHYEDTQNTLKYANRAKEIKTKVSRNFLNVDRHVAQYVEAISRLNDEVAELKAKLAGRISGDNEADARKKREAQAAAMRARDEMQRKLDSTGQGLVEGARSQAAVTASKLRLAAYRARLQQLDAHPTPLGADSDKQAERSLLINLASREESIIRGAEAQIASTTRASELFESQIRSVADRRLGDDMCNDIVRLDANAKKVELDARRAEARVHSLEGTVSELSEMVAALSGVIARCSVMMADGASVLKNAPADESEEIMRTVSNALTKISESNGQTLFNVLGQSVAAGQGSSSLLSFNGHVATSISRRNSPPKPAPRAPRRSSVVGNTSINSVHAPSRRASKSPRKSLTSRRQSSISISLSKPPIPPPAARVPKKAVQWRDLAGEGSLDDARTAVAPEKVYPVPTASSGSRPGSASEMEWEDAEEAVTSTGVPEGNGKQPEVPPSNEEVYQLVAPPKRRGSRLDPGFLKSFGGGSKALGSLAEESPRSVRSVRSGTLSDVSNQVRPGMGWSGPTNIPIPGSSTPTRKTAPVPGGDDSVILPSKRVPGSATKTIRRRSGLGLAVAKARRRSSLIPTLSPSARNIATAASTGGASSSSTGPQRQRVTPAPTASPQRSPFKIRMGSFGHTRRASGGRLSLMGPGPARQPLKAARMGNERFAGDLSVDLGSTMRMGAGSGRPLWK</sequence>
<evidence type="ECO:0000313" key="10">
    <source>
        <dbReference type="EMBL" id="CAE6418722.1"/>
    </source>
</evidence>
<dbReference type="PROSITE" id="PS00411">
    <property type="entry name" value="KINESIN_MOTOR_1"/>
    <property type="match status" value="1"/>
</dbReference>
<feature type="binding site" evidence="6">
    <location>
        <begin position="134"/>
        <end position="141"/>
    </location>
    <ligand>
        <name>ATP</name>
        <dbReference type="ChEBI" id="CHEBI:30616"/>
    </ligand>
</feature>